<proteinExistence type="predicted"/>
<comment type="caution">
    <text evidence="2">The sequence shown here is derived from an EMBL/GenBank/DDBJ whole genome shotgun (WGS) entry which is preliminary data.</text>
</comment>
<name>A0A4Y3UPG6_9MICO</name>
<dbReference type="OrthoDB" id="5077620at2"/>
<keyword evidence="1" id="KW-0472">Membrane</keyword>
<feature type="transmembrane region" description="Helical" evidence="1">
    <location>
        <begin position="12"/>
        <end position="33"/>
    </location>
</feature>
<feature type="transmembrane region" description="Helical" evidence="1">
    <location>
        <begin position="39"/>
        <end position="60"/>
    </location>
</feature>
<organism evidence="2 3">
    <name type="scientific">Microbacterium lacticum</name>
    <dbReference type="NCBI Taxonomy" id="33885"/>
    <lineage>
        <taxon>Bacteria</taxon>
        <taxon>Bacillati</taxon>
        <taxon>Actinomycetota</taxon>
        <taxon>Actinomycetes</taxon>
        <taxon>Micrococcales</taxon>
        <taxon>Microbacteriaceae</taxon>
        <taxon>Microbacterium</taxon>
    </lineage>
</organism>
<dbReference type="EMBL" id="VFPS01000002">
    <property type="protein sequence ID" value="TQM98620.1"/>
    <property type="molecule type" value="Genomic_DNA"/>
</dbReference>
<dbReference type="Proteomes" id="UP000319804">
    <property type="component" value="Unassembled WGS sequence"/>
</dbReference>
<feature type="transmembrane region" description="Helical" evidence="1">
    <location>
        <begin position="72"/>
        <end position="94"/>
    </location>
</feature>
<evidence type="ECO:0000313" key="3">
    <source>
        <dbReference type="Proteomes" id="UP000319804"/>
    </source>
</evidence>
<gene>
    <name evidence="2" type="ORF">FHX68_1316</name>
</gene>
<keyword evidence="1" id="KW-0812">Transmembrane</keyword>
<evidence type="ECO:0000313" key="2">
    <source>
        <dbReference type="EMBL" id="TQM98620.1"/>
    </source>
</evidence>
<sequence length="96" mass="9614">MSIPGLAPRGGFGGIVAVWVAAAVIAVVIGFVAPPDWRAAWMPVGLAGCIVLAFVVQFAYGHAEGFLRRVAASALGAMAVMGLIGLGLGLASMFSA</sequence>
<protein>
    <submittedName>
        <fullName evidence="2">Uncharacterized protein</fullName>
    </submittedName>
</protein>
<keyword evidence="1" id="KW-1133">Transmembrane helix</keyword>
<dbReference type="RefSeq" id="WP_141380493.1">
    <property type="nucleotide sequence ID" value="NZ_BJNA01000024.1"/>
</dbReference>
<accession>A0A4Y3UPG6</accession>
<dbReference type="AlphaFoldDB" id="A0A4Y3UPG6"/>
<evidence type="ECO:0000256" key="1">
    <source>
        <dbReference type="SAM" id="Phobius"/>
    </source>
</evidence>
<reference evidence="2 3" key="1">
    <citation type="submission" date="2019-06" db="EMBL/GenBank/DDBJ databases">
        <title>Sequencing the genomes of 1000 actinobacteria strains.</title>
        <authorList>
            <person name="Klenk H.-P."/>
        </authorList>
    </citation>
    <scope>NUCLEOTIDE SEQUENCE [LARGE SCALE GENOMIC DNA]</scope>
    <source>
        <strain evidence="2 3">DSM 20427</strain>
    </source>
</reference>
<keyword evidence="3" id="KW-1185">Reference proteome</keyword>